<organism evidence="1">
    <name type="scientific">marine sediment metagenome</name>
    <dbReference type="NCBI Taxonomy" id="412755"/>
    <lineage>
        <taxon>unclassified sequences</taxon>
        <taxon>metagenomes</taxon>
        <taxon>ecological metagenomes</taxon>
    </lineage>
</organism>
<dbReference type="AlphaFoldDB" id="A0A0F9VGJ8"/>
<reference evidence="1" key="1">
    <citation type="journal article" date="2015" name="Nature">
        <title>Complex archaea that bridge the gap between prokaryotes and eukaryotes.</title>
        <authorList>
            <person name="Spang A."/>
            <person name="Saw J.H."/>
            <person name="Jorgensen S.L."/>
            <person name="Zaremba-Niedzwiedzka K."/>
            <person name="Martijn J."/>
            <person name="Lind A.E."/>
            <person name="van Eijk R."/>
            <person name="Schleper C."/>
            <person name="Guy L."/>
            <person name="Ettema T.J."/>
        </authorList>
    </citation>
    <scope>NUCLEOTIDE SEQUENCE</scope>
</reference>
<sequence length="138" mass="16223">MSSLQDEKTVYRNELDRWIESLGLPYYQPSNTEVEDILGFTRESLRERSSTELSEDAVILSQYALFLQQKTNECKTFLRWSGQVVNRLFGDDKPKLNEWVRLAELRVERIAYLTRRIEMIGQSISGLVRARYNEGVNR</sequence>
<name>A0A0F9VGJ8_9ZZZZ</name>
<comment type="caution">
    <text evidence="1">The sequence shown here is derived from an EMBL/GenBank/DDBJ whole genome shotgun (WGS) entry which is preliminary data.</text>
</comment>
<dbReference type="EMBL" id="LAZR01000049">
    <property type="protein sequence ID" value="KKN98957.1"/>
    <property type="molecule type" value="Genomic_DNA"/>
</dbReference>
<evidence type="ECO:0008006" key="2">
    <source>
        <dbReference type="Google" id="ProtNLM"/>
    </source>
</evidence>
<proteinExistence type="predicted"/>
<protein>
    <recommendedName>
        <fullName evidence="2">RsbT co-antagonist protein RsbRD N-terminal domain-containing protein</fullName>
    </recommendedName>
</protein>
<gene>
    <name evidence="1" type="ORF">LCGC14_0142020</name>
</gene>
<evidence type="ECO:0000313" key="1">
    <source>
        <dbReference type="EMBL" id="KKN98957.1"/>
    </source>
</evidence>
<accession>A0A0F9VGJ8</accession>